<dbReference type="PANTHER" id="PTHR47130:SF3">
    <property type="entry name" value="ZONA PELLUCIDA PROTEIN"/>
    <property type="match status" value="1"/>
</dbReference>
<dbReference type="InterPro" id="IPR017977">
    <property type="entry name" value="ZP_dom_CS"/>
</dbReference>
<evidence type="ECO:0000259" key="8">
    <source>
        <dbReference type="PROSITE" id="PS51034"/>
    </source>
</evidence>
<dbReference type="Pfam" id="PF00100">
    <property type="entry name" value="Zona_pellucida"/>
    <property type="match status" value="1"/>
</dbReference>
<dbReference type="InterPro" id="IPR058876">
    <property type="entry name" value="Ig-like_ZP"/>
</dbReference>
<dbReference type="PROSITE" id="PS00682">
    <property type="entry name" value="ZP_1"/>
    <property type="match status" value="1"/>
</dbReference>
<protein>
    <recommendedName>
        <fullName evidence="8">ZP domain-containing protein</fullName>
    </recommendedName>
</protein>
<dbReference type="InterPro" id="IPR055356">
    <property type="entry name" value="ZP-N"/>
</dbReference>
<evidence type="ECO:0000313" key="10">
    <source>
        <dbReference type="Proteomes" id="UP001591681"/>
    </source>
</evidence>
<dbReference type="Gene3D" id="2.60.40.3210">
    <property type="entry name" value="Zona pellucida, ZP-N domain"/>
    <property type="match status" value="1"/>
</dbReference>
<organism evidence="9 10">
    <name type="scientific">Coilia grayii</name>
    <name type="common">Gray's grenadier anchovy</name>
    <dbReference type="NCBI Taxonomy" id="363190"/>
    <lineage>
        <taxon>Eukaryota</taxon>
        <taxon>Metazoa</taxon>
        <taxon>Chordata</taxon>
        <taxon>Craniata</taxon>
        <taxon>Vertebrata</taxon>
        <taxon>Euteleostomi</taxon>
        <taxon>Actinopterygii</taxon>
        <taxon>Neopterygii</taxon>
        <taxon>Teleostei</taxon>
        <taxon>Clupei</taxon>
        <taxon>Clupeiformes</taxon>
        <taxon>Clupeoidei</taxon>
        <taxon>Engraulidae</taxon>
        <taxon>Coilinae</taxon>
        <taxon>Coilia</taxon>
    </lineage>
</organism>
<comment type="subcellular location">
    <subcellularLocation>
        <location evidence="1">Cell membrane</location>
    </subcellularLocation>
    <subcellularLocation>
        <location evidence="2">Secreted</location>
    </subcellularLocation>
</comment>
<keyword evidence="4" id="KW-0964">Secreted</keyword>
<name>A0ABD1J9G3_9TELE</name>
<sequence length="877" mass="99088">MVAVMISGQKRYKQITGLQSHCLGNVLRVTLDKSLAIGNRLEVDAINGSNYIPITPSLASKCGYRRKSDPWGNTKLFASVLGCYADNRDDEVFNMGVRFRLYDEHKSDEDVHEVTKTCNYNKWATREILCQRNYMEVSVNRLPPPIDKAGAKVEDQLVDTVPEAVTSAGNIWRMIFFTPKEKSMPLADAQRAGYGIATTPTRLVFRSPYNTTETYSENIAGVPMRVVKVTTYFKDMWSVTMLDTAAACPTGGAHFTEETITWYVPRYIYPLLALNTCETLEAYMGIDGQRLSEAQMTSRGYTMAVTNSHFLIQLPVGGSDGFYKSHAPKYQYHISYSIEAMIEVLWNEEDQLTRYKVLYPITTPMMTRPPHVLDNTVAEEYVFDVLLGTFLHDVMLMNLTFDTGVLTIDEANARGFNVLEHRFLNGSKTFSLQVPFSDPVVAKAYFEREFTTYTLSLTFGLIILPEQAPFSHSILLDATLHDVVLPVVTGTCDDEAYYVAVEYGSHGSNFQTTVGKRELTADLAKEYSVRENATHMTLRVPFLSSDTVFTFVIPFAAGGRLDLKLVDPANLWSLNDFSLACTFPMPLTECHANGTITALALKVESVPDLVLSQLTLRDQSCKPIFTNGRFASFSFLVNSCGTTRTFLDDMMVYQNEITVANGGVKSGKKPIPTYRVTVSCYYDDHDFKMLKFVPRERQSDRTPLSGFGEMRMQMRLATDATYTTFYTEEHYPVVEYLRRPLYFEVELMDSTDPQLVVFLENCWATLGRDRLSTPRWDLIVDSCVNKDDRYSTTILPVDGVQYPSHIKRFEMRMFAFVKDNTVLKDQIFIHCDAAICDNNKQSDAFCFRSCSSYPGNGNENPEVKNTKGELMQSLIGI</sequence>
<keyword evidence="3" id="KW-1003">Cell membrane</keyword>
<gene>
    <name evidence="9" type="ORF">ACEWY4_022489</name>
</gene>
<dbReference type="InterPro" id="IPR042235">
    <property type="entry name" value="ZP-C_dom"/>
</dbReference>
<dbReference type="AlphaFoldDB" id="A0ABD1J9G3"/>
<dbReference type="Proteomes" id="UP001591681">
    <property type="component" value="Unassembled WGS sequence"/>
</dbReference>
<keyword evidence="6" id="KW-1015">Disulfide bond</keyword>
<dbReference type="PANTHER" id="PTHR47130">
    <property type="entry name" value="SI:DKEY-19B23.11-RELATED"/>
    <property type="match status" value="1"/>
</dbReference>
<dbReference type="InterPro" id="IPR001507">
    <property type="entry name" value="ZP_dom"/>
</dbReference>
<evidence type="ECO:0000256" key="5">
    <source>
        <dbReference type="ARBA" id="ARBA00023136"/>
    </source>
</evidence>
<dbReference type="SMART" id="SM00241">
    <property type="entry name" value="ZP"/>
    <property type="match status" value="1"/>
</dbReference>
<accession>A0ABD1J9G3</accession>
<dbReference type="PROSITE" id="PS51034">
    <property type="entry name" value="ZP_2"/>
    <property type="match status" value="1"/>
</dbReference>
<evidence type="ECO:0000256" key="1">
    <source>
        <dbReference type="ARBA" id="ARBA00004236"/>
    </source>
</evidence>
<comment type="caution">
    <text evidence="9">The sequence shown here is derived from an EMBL/GenBank/DDBJ whole genome shotgun (WGS) entry which is preliminary data.</text>
</comment>
<dbReference type="Pfam" id="PF26562">
    <property type="entry name" value="Ig-like"/>
    <property type="match status" value="1"/>
</dbReference>
<dbReference type="InterPro" id="IPR055355">
    <property type="entry name" value="ZP-C"/>
</dbReference>
<dbReference type="InterPro" id="IPR048290">
    <property type="entry name" value="ZP_chr"/>
</dbReference>
<dbReference type="GO" id="GO:0005576">
    <property type="term" value="C:extracellular region"/>
    <property type="evidence" value="ECO:0007669"/>
    <property type="project" value="UniProtKB-SubCell"/>
</dbReference>
<dbReference type="EMBL" id="JBHFQA010000019">
    <property type="protein sequence ID" value="KAL2082671.1"/>
    <property type="molecule type" value="Genomic_DNA"/>
</dbReference>
<dbReference type="PRINTS" id="PR00023">
    <property type="entry name" value="ZPELLUCIDA"/>
</dbReference>
<evidence type="ECO:0000256" key="3">
    <source>
        <dbReference type="ARBA" id="ARBA00022475"/>
    </source>
</evidence>
<reference evidence="9 10" key="1">
    <citation type="submission" date="2024-09" db="EMBL/GenBank/DDBJ databases">
        <title>A chromosome-level genome assembly of Gray's grenadier anchovy, Coilia grayii.</title>
        <authorList>
            <person name="Fu Z."/>
        </authorList>
    </citation>
    <scope>NUCLEOTIDE SEQUENCE [LARGE SCALE GENOMIC DNA]</scope>
    <source>
        <strain evidence="9">G4</strain>
        <tissue evidence="9">Muscle</tissue>
    </source>
</reference>
<evidence type="ECO:0000256" key="6">
    <source>
        <dbReference type="ARBA" id="ARBA00023157"/>
    </source>
</evidence>
<keyword evidence="7" id="KW-0325">Glycoprotein</keyword>
<dbReference type="GO" id="GO:0005886">
    <property type="term" value="C:plasma membrane"/>
    <property type="evidence" value="ECO:0007669"/>
    <property type="project" value="UniProtKB-SubCell"/>
</dbReference>
<dbReference type="Pfam" id="PF23344">
    <property type="entry name" value="ZP-N"/>
    <property type="match status" value="1"/>
</dbReference>
<evidence type="ECO:0000256" key="7">
    <source>
        <dbReference type="ARBA" id="ARBA00023180"/>
    </source>
</evidence>
<proteinExistence type="predicted"/>
<keyword evidence="5" id="KW-0472">Membrane</keyword>
<dbReference type="Gene3D" id="2.60.40.4100">
    <property type="entry name" value="Zona pellucida, ZP-C domain"/>
    <property type="match status" value="1"/>
</dbReference>
<feature type="domain" description="ZP" evidence="8">
    <location>
        <begin position="589"/>
        <end position="853"/>
    </location>
</feature>
<evidence type="ECO:0000256" key="4">
    <source>
        <dbReference type="ARBA" id="ARBA00022525"/>
    </source>
</evidence>
<evidence type="ECO:0000256" key="2">
    <source>
        <dbReference type="ARBA" id="ARBA00004613"/>
    </source>
</evidence>
<evidence type="ECO:0000313" key="9">
    <source>
        <dbReference type="EMBL" id="KAL2082671.1"/>
    </source>
</evidence>
<keyword evidence="10" id="KW-1185">Reference proteome</keyword>